<dbReference type="PANTHER" id="PTHR28259">
    <property type="entry name" value="FLUORIDE EXPORT PROTEIN 1-RELATED"/>
    <property type="match status" value="1"/>
</dbReference>
<evidence type="ECO:0000256" key="10">
    <source>
        <dbReference type="HAMAP-Rule" id="MF_00454"/>
    </source>
</evidence>
<evidence type="ECO:0000313" key="12">
    <source>
        <dbReference type="Proteomes" id="UP001597318"/>
    </source>
</evidence>
<organism evidence="11 12">
    <name type="scientific">Metabacillus endolithicus</name>
    <dbReference type="NCBI Taxonomy" id="1535204"/>
    <lineage>
        <taxon>Bacteria</taxon>
        <taxon>Bacillati</taxon>
        <taxon>Bacillota</taxon>
        <taxon>Bacilli</taxon>
        <taxon>Bacillales</taxon>
        <taxon>Bacillaceae</taxon>
        <taxon>Metabacillus</taxon>
    </lineage>
</organism>
<keyword evidence="3 10" id="KW-0812">Transmembrane</keyword>
<keyword evidence="10" id="KW-0915">Sodium</keyword>
<keyword evidence="6 10" id="KW-0407">Ion channel</keyword>
<feature type="transmembrane region" description="Helical" evidence="10">
    <location>
        <begin position="87"/>
        <end position="107"/>
    </location>
</feature>
<comment type="subcellular location">
    <subcellularLocation>
        <location evidence="1 10">Cell membrane</location>
        <topology evidence="1 10">Multi-pass membrane protein</topology>
    </subcellularLocation>
</comment>
<dbReference type="Proteomes" id="UP001597318">
    <property type="component" value="Unassembled WGS sequence"/>
</dbReference>
<keyword evidence="4 10" id="KW-1133">Transmembrane helix</keyword>
<evidence type="ECO:0000313" key="11">
    <source>
        <dbReference type="EMBL" id="MFD2213105.1"/>
    </source>
</evidence>
<accession>A0ABW5BWQ2</accession>
<evidence type="ECO:0000256" key="9">
    <source>
        <dbReference type="ARBA" id="ARBA00049940"/>
    </source>
</evidence>
<proteinExistence type="inferred from homology"/>
<keyword evidence="10" id="KW-0406">Ion transport</keyword>
<comment type="similarity">
    <text evidence="7 10">Belongs to the fluoride channel Fluc/FEX (TC 1.A.43) family.</text>
</comment>
<evidence type="ECO:0000256" key="3">
    <source>
        <dbReference type="ARBA" id="ARBA00022692"/>
    </source>
</evidence>
<evidence type="ECO:0000256" key="7">
    <source>
        <dbReference type="ARBA" id="ARBA00035120"/>
    </source>
</evidence>
<gene>
    <name evidence="10 11" type="primary">crcB</name>
    <name evidence="10" type="synonym">fluC</name>
    <name evidence="11" type="ORF">ACFSKK_05180</name>
</gene>
<dbReference type="Pfam" id="PF02537">
    <property type="entry name" value="CRCB"/>
    <property type="match status" value="1"/>
</dbReference>
<comment type="caution">
    <text evidence="11">The sequence shown here is derived from an EMBL/GenBank/DDBJ whole genome shotgun (WGS) entry which is preliminary data.</text>
</comment>
<dbReference type="RefSeq" id="WP_247341369.1">
    <property type="nucleotide sequence ID" value="NZ_CP095550.1"/>
</dbReference>
<comment type="catalytic activity">
    <reaction evidence="8">
        <text>fluoride(in) = fluoride(out)</text>
        <dbReference type="Rhea" id="RHEA:76159"/>
        <dbReference type="ChEBI" id="CHEBI:17051"/>
    </reaction>
    <physiologicalReaction direction="left-to-right" evidence="8">
        <dbReference type="Rhea" id="RHEA:76160"/>
    </physiologicalReaction>
</comment>
<keyword evidence="10" id="KW-0813">Transport</keyword>
<name>A0ABW5BWQ2_9BACI</name>
<keyword evidence="12" id="KW-1185">Reference proteome</keyword>
<feature type="transmembrane region" description="Helical" evidence="10">
    <location>
        <begin position="30"/>
        <end position="49"/>
    </location>
</feature>
<feature type="transmembrane region" description="Helical" evidence="10">
    <location>
        <begin position="56"/>
        <end position="75"/>
    </location>
</feature>
<reference evidence="12" key="1">
    <citation type="journal article" date="2019" name="Int. J. Syst. Evol. Microbiol.">
        <title>The Global Catalogue of Microorganisms (GCM) 10K type strain sequencing project: providing services to taxonomists for standard genome sequencing and annotation.</title>
        <authorList>
            <consortium name="The Broad Institute Genomics Platform"/>
            <consortium name="The Broad Institute Genome Sequencing Center for Infectious Disease"/>
            <person name="Wu L."/>
            <person name="Ma J."/>
        </authorList>
    </citation>
    <scope>NUCLEOTIDE SEQUENCE [LARGE SCALE GENOMIC DNA]</scope>
    <source>
        <strain evidence="12">CGMCC 1.15474</strain>
    </source>
</reference>
<evidence type="ECO:0000256" key="1">
    <source>
        <dbReference type="ARBA" id="ARBA00004651"/>
    </source>
</evidence>
<dbReference type="EMBL" id="JBHUIK010000001">
    <property type="protein sequence ID" value="MFD2213105.1"/>
    <property type="molecule type" value="Genomic_DNA"/>
</dbReference>
<comment type="activity regulation">
    <text evidence="10">Na(+) is not transported, but it plays an essential structural role and its presence is essential for fluoride channel function.</text>
</comment>
<keyword evidence="5 10" id="KW-0472">Membrane</keyword>
<evidence type="ECO:0000256" key="8">
    <source>
        <dbReference type="ARBA" id="ARBA00035585"/>
    </source>
</evidence>
<evidence type="ECO:0000256" key="6">
    <source>
        <dbReference type="ARBA" id="ARBA00023303"/>
    </source>
</evidence>
<comment type="function">
    <text evidence="9 10">Fluoride-specific ion channel. Important for reducing fluoride concentration in the cell, thus reducing its toxicity.</text>
</comment>
<keyword evidence="2 10" id="KW-1003">Cell membrane</keyword>
<evidence type="ECO:0000256" key="2">
    <source>
        <dbReference type="ARBA" id="ARBA00022475"/>
    </source>
</evidence>
<feature type="binding site" evidence="10">
    <location>
        <position position="69"/>
    </location>
    <ligand>
        <name>Na(+)</name>
        <dbReference type="ChEBI" id="CHEBI:29101"/>
        <note>structural</note>
    </ligand>
</feature>
<dbReference type="PANTHER" id="PTHR28259:SF1">
    <property type="entry name" value="FLUORIDE EXPORT PROTEIN 1-RELATED"/>
    <property type="match status" value="1"/>
</dbReference>
<feature type="binding site" evidence="10">
    <location>
        <position position="66"/>
    </location>
    <ligand>
        <name>Na(+)</name>
        <dbReference type="ChEBI" id="CHEBI:29101"/>
        <note>structural</note>
    </ligand>
</feature>
<keyword evidence="10" id="KW-0479">Metal-binding</keyword>
<protein>
    <recommendedName>
        <fullName evidence="10">Fluoride-specific ion channel FluC</fullName>
    </recommendedName>
</protein>
<dbReference type="InterPro" id="IPR003691">
    <property type="entry name" value="FluC"/>
</dbReference>
<sequence>MIAAAIGGALGASARYLIGEYMNSMFKSSMPISIMLINLLGAFLLGLFINVTSGNILLFLATGFCGGFTTYSTFSIEAIQLVQEKKYLYFILYLLITIVGSILAIMIGNSLTTHWGAVVK</sequence>
<evidence type="ECO:0000256" key="5">
    <source>
        <dbReference type="ARBA" id="ARBA00023136"/>
    </source>
</evidence>
<evidence type="ECO:0000256" key="4">
    <source>
        <dbReference type="ARBA" id="ARBA00022989"/>
    </source>
</evidence>
<dbReference type="NCBIfam" id="TIGR00494">
    <property type="entry name" value="crcB"/>
    <property type="match status" value="1"/>
</dbReference>
<dbReference type="HAMAP" id="MF_00454">
    <property type="entry name" value="FluC"/>
    <property type="match status" value="1"/>
</dbReference>